<evidence type="ECO:0000256" key="6">
    <source>
        <dbReference type="SAM" id="Phobius"/>
    </source>
</evidence>
<name>A0A9P0MP32_NEZVI</name>
<dbReference type="InterPro" id="IPR013604">
    <property type="entry name" value="7TM_chemorcpt"/>
</dbReference>
<sequence length="219" mass="24908">MFKRHLMKEIFETLIEVDSRLEMLGFHPKYILKRITTYLCSSLAIFSIISFALGVGNDFRSYLDIFHLAVSLSTTSAIIQLITDLVSIAGQQFQLINTNLSKSSNNQSRIEFFIELHNKVSMICIMLNKIFGKQMLVISFAVFFHTTITIHCIVDQHLSLYLLCANKITIMRVCMTCIHLILGFALVNTCVWTGIQVSSNIHNSSNKLLQISNITFIHP</sequence>
<dbReference type="GO" id="GO:0005886">
    <property type="term" value="C:plasma membrane"/>
    <property type="evidence" value="ECO:0007669"/>
    <property type="project" value="UniProtKB-SubCell"/>
</dbReference>
<dbReference type="Proteomes" id="UP001152798">
    <property type="component" value="Chromosome 4"/>
</dbReference>
<dbReference type="GO" id="GO:0050909">
    <property type="term" value="P:sensory perception of taste"/>
    <property type="evidence" value="ECO:0007669"/>
    <property type="project" value="InterPro"/>
</dbReference>
<evidence type="ECO:0000256" key="4">
    <source>
        <dbReference type="ARBA" id="ARBA00022989"/>
    </source>
</evidence>
<evidence type="ECO:0000313" key="7">
    <source>
        <dbReference type="EMBL" id="CAH1397691.1"/>
    </source>
</evidence>
<keyword evidence="3 6" id="KW-0812">Transmembrane</keyword>
<feature type="transmembrane region" description="Helical" evidence="6">
    <location>
        <begin position="65"/>
        <end position="86"/>
    </location>
</feature>
<organism evidence="7 8">
    <name type="scientific">Nezara viridula</name>
    <name type="common">Southern green stink bug</name>
    <name type="synonym">Cimex viridulus</name>
    <dbReference type="NCBI Taxonomy" id="85310"/>
    <lineage>
        <taxon>Eukaryota</taxon>
        <taxon>Metazoa</taxon>
        <taxon>Ecdysozoa</taxon>
        <taxon>Arthropoda</taxon>
        <taxon>Hexapoda</taxon>
        <taxon>Insecta</taxon>
        <taxon>Pterygota</taxon>
        <taxon>Neoptera</taxon>
        <taxon>Paraneoptera</taxon>
        <taxon>Hemiptera</taxon>
        <taxon>Heteroptera</taxon>
        <taxon>Panheteroptera</taxon>
        <taxon>Pentatomomorpha</taxon>
        <taxon>Pentatomoidea</taxon>
        <taxon>Pentatomidae</taxon>
        <taxon>Pentatominae</taxon>
        <taxon>Nezara</taxon>
    </lineage>
</organism>
<protein>
    <submittedName>
        <fullName evidence="7">Uncharacterized protein</fullName>
    </submittedName>
</protein>
<keyword evidence="5 6" id="KW-0472">Membrane</keyword>
<proteinExistence type="predicted"/>
<dbReference type="Pfam" id="PF08395">
    <property type="entry name" value="7tm_7"/>
    <property type="match status" value="1"/>
</dbReference>
<dbReference type="OrthoDB" id="10491434at2759"/>
<dbReference type="AlphaFoldDB" id="A0A9P0MP32"/>
<evidence type="ECO:0000256" key="3">
    <source>
        <dbReference type="ARBA" id="ARBA00022692"/>
    </source>
</evidence>
<dbReference type="EMBL" id="OV725080">
    <property type="protein sequence ID" value="CAH1397691.1"/>
    <property type="molecule type" value="Genomic_DNA"/>
</dbReference>
<evidence type="ECO:0000313" key="8">
    <source>
        <dbReference type="Proteomes" id="UP001152798"/>
    </source>
</evidence>
<feature type="transmembrane region" description="Helical" evidence="6">
    <location>
        <begin position="35"/>
        <end position="53"/>
    </location>
</feature>
<gene>
    <name evidence="7" type="ORF">NEZAVI_LOCUS7476</name>
</gene>
<evidence type="ECO:0000256" key="5">
    <source>
        <dbReference type="ARBA" id="ARBA00023136"/>
    </source>
</evidence>
<keyword evidence="2" id="KW-1003">Cell membrane</keyword>
<evidence type="ECO:0000256" key="2">
    <source>
        <dbReference type="ARBA" id="ARBA00022475"/>
    </source>
</evidence>
<reference evidence="7" key="1">
    <citation type="submission" date="2022-01" db="EMBL/GenBank/DDBJ databases">
        <authorList>
            <person name="King R."/>
        </authorList>
    </citation>
    <scope>NUCLEOTIDE SEQUENCE</scope>
</reference>
<evidence type="ECO:0000256" key="1">
    <source>
        <dbReference type="ARBA" id="ARBA00004651"/>
    </source>
</evidence>
<keyword evidence="8" id="KW-1185">Reference proteome</keyword>
<keyword evidence="4 6" id="KW-1133">Transmembrane helix</keyword>
<feature type="transmembrane region" description="Helical" evidence="6">
    <location>
        <begin position="170"/>
        <end position="195"/>
    </location>
</feature>
<feature type="transmembrane region" description="Helical" evidence="6">
    <location>
        <begin position="136"/>
        <end position="158"/>
    </location>
</feature>
<accession>A0A9P0MP32</accession>
<comment type="subcellular location">
    <subcellularLocation>
        <location evidence="1">Cell membrane</location>
        <topology evidence="1">Multi-pass membrane protein</topology>
    </subcellularLocation>
</comment>